<feature type="region of interest" description="Disordered" evidence="1">
    <location>
        <begin position="1"/>
        <end position="22"/>
    </location>
</feature>
<evidence type="ECO:0000313" key="2">
    <source>
        <dbReference type="EMBL" id="CAF4996743.1"/>
    </source>
</evidence>
<dbReference type="EMBL" id="CAJOBJ010205899">
    <property type="protein sequence ID" value="CAF4996743.1"/>
    <property type="molecule type" value="Genomic_DNA"/>
</dbReference>
<protein>
    <submittedName>
        <fullName evidence="2">Uncharacterized protein</fullName>
    </submittedName>
</protein>
<evidence type="ECO:0000256" key="1">
    <source>
        <dbReference type="SAM" id="MobiDB-lite"/>
    </source>
</evidence>
<gene>
    <name evidence="2" type="ORF">GIL414_LOCUS56992</name>
</gene>
<reference evidence="2" key="1">
    <citation type="submission" date="2021-02" db="EMBL/GenBank/DDBJ databases">
        <authorList>
            <person name="Nowell W R."/>
        </authorList>
    </citation>
    <scope>NUCLEOTIDE SEQUENCE</scope>
</reference>
<dbReference type="AlphaFoldDB" id="A0A8S3DFU2"/>
<sequence>VRQQKLFPNTSPPTPTSSKWGH</sequence>
<name>A0A8S3DFU2_9BILA</name>
<proteinExistence type="predicted"/>
<organism evidence="2 3">
    <name type="scientific">Rotaria magnacalcarata</name>
    <dbReference type="NCBI Taxonomy" id="392030"/>
    <lineage>
        <taxon>Eukaryota</taxon>
        <taxon>Metazoa</taxon>
        <taxon>Spiralia</taxon>
        <taxon>Gnathifera</taxon>
        <taxon>Rotifera</taxon>
        <taxon>Eurotatoria</taxon>
        <taxon>Bdelloidea</taxon>
        <taxon>Philodinida</taxon>
        <taxon>Philodinidae</taxon>
        <taxon>Rotaria</taxon>
    </lineage>
</organism>
<comment type="caution">
    <text evidence="2">The sequence shown here is derived from an EMBL/GenBank/DDBJ whole genome shotgun (WGS) entry which is preliminary data.</text>
</comment>
<feature type="non-terminal residue" evidence="2">
    <location>
        <position position="1"/>
    </location>
</feature>
<evidence type="ECO:0000313" key="3">
    <source>
        <dbReference type="Proteomes" id="UP000681720"/>
    </source>
</evidence>
<accession>A0A8S3DFU2</accession>
<dbReference type="Proteomes" id="UP000681720">
    <property type="component" value="Unassembled WGS sequence"/>
</dbReference>